<protein>
    <submittedName>
        <fullName evidence="3">Uncharacterized protein</fullName>
    </submittedName>
</protein>
<dbReference type="EMBL" id="AGSI01000016">
    <property type="protein sequence ID" value="EIE20133.1"/>
    <property type="molecule type" value="Genomic_DNA"/>
</dbReference>
<organism evidence="3 4">
    <name type="scientific">Coccomyxa subellipsoidea (strain C-169)</name>
    <name type="common">Green microalga</name>
    <dbReference type="NCBI Taxonomy" id="574566"/>
    <lineage>
        <taxon>Eukaryota</taxon>
        <taxon>Viridiplantae</taxon>
        <taxon>Chlorophyta</taxon>
        <taxon>core chlorophytes</taxon>
        <taxon>Trebouxiophyceae</taxon>
        <taxon>Trebouxiophyceae incertae sedis</taxon>
        <taxon>Coccomyxaceae</taxon>
        <taxon>Coccomyxa</taxon>
        <taxon>Coccomyxa subellipsoidea</taxon>
    </lineage>
</organism>
<evidence type="ECO:0000256" key="2">
    <source>
        <dbReference type="SAM" id="MobiDB-lite"/>
    </source>
</evidence>
<evidence type="ECO:0000313" key="3">
    <source>
        <dbReference type="EMBL" id="EIE20133.1"/>
    </source>
</evidence>
<dbReference type="STRING" id="574566.I0YP14"/>
<keyword evidence="1" id="KW-0175">Coiled coil</keyword>
<gene>
    <name evidence="3" type="ORF">COCSUDRAFT_57859</name>
</gene>
<feature type="coiled-coil region" evidence="1">
    <location>
        <begin position="5"/>
        <end position="32"/>
    </location>
</feature>
<proteinExistence type="predicted"/>
<dbReference type="SUPFAM" id="SSF47162">
    <property type="entry name" value="Apolipoprotein"/>
    <property type="match status" value="1"/>
</dbReference>
<name>I0YP14_COCSC</name>
<dbReference type="PANTHER" id="PTHR34681">
    <property type="entry name" value="UVEAL AUTOANTIGEN WITH COILED-COIL/ANKYRIN"/>
    <property type="match status" value="1"/>
</dbReference>
<dbReference type="KEGG" id="csl:COCSUDRAFT_57859"/>
<dbReference type="PANTHER" id="PTHR34681:SF2">
    <property type="entry name" value="UVEAL AUTOANTIGEN WITH COILED-COIL_ANKYRIN"/>
    <property type="match status" value="1"/>
</dbReference>
<dbReference type="GeneID" id="17038109"/>
<keyword evidence="4" id="KW-1185">Reference proteome</keyword>
<evidence type="ECO:0000256" key="1">
    <source>
        <dbReference type="SAM" id="Coils"/>
    </source>
</evidence>
<accession>I0YP14</accession>
<sequence>MRTIMQALKSSKEKLVQRVEGLKKDLADWRVRLNSQVEQCQTEMGGLRTQLMTEMEALRSEFLDMRTSLQKQMDASWTAVDKTDQPLQEKHKPVEA</sequence>
<dbReference type="Gene3D" id="1.20.58.130">
    <property type="match status" value="1"/>
</dbReference>
<dbReference type="eggNOG" id="ENOG502S2ZF">
    <property type="taxonomic scope" value="Eukaryota"/>
</dbReference>
<dbReference type="RefSeq" id="XP_005644677.1">
    <property type="nucleotide sequence ID" value="XM_005644620.1"/>
</dbReference>
<reference evidence="3 4" key="1">
    <citation type="journal article" date="2012" name="Genome Biol.">
        <title>The genome of the polar eukaryotic microalga coccomyxa subellipsoidea reveals traits of cold adaptation.</title>
        <authorList>
            <person name="Blanc G."/>
            <person name="Agarkova I."/>
            <person name="Grimwood J."/>
            <person name="Kuo A."/>
            <person name="Brueggeman A."/>
            <person name="Dunigan D."/>
            <person name="Gurnon J."/>
            <person name="Ladunga I."/>
            <person name="Lindquist E."/>
            <person name="Lucas S."/>
            <person name="Pangilinan J."/>
            <person name="Proschold T."/>
            <person name="Salamov A."/>
            <person name="Schmutz J."/>
            <person name="Weeks D."/>
            <person name="Yamada T."/>
            <person name="Claverie J.M."/>
            <person name="Grigoriev I."/>
            <person name="Van Etten J."/>
            <person name="Lomsadze A."/>
            <person name="Borodovsky M."/>
        </authorList>
    </citation>
    <scope>NUCLEOTIDE SEQUENCE [LARGE SCALE GENOMIC DNA]</scope>
    <source>
        <strain evidence="3 4">C-169</strain>
    </source>
</reference>
<dbReference type="Proteomes" id="UP000007264">
    <property type="component" value="Unassembled WGS sequence"/>
</dbReference>
<comment type="caution">
    <text evidence="3">The sequence shown here is derived from an EMBL/GenBank/DDBJ whole genome shotgun (WGS) entry which is preliminary data.</text>
</comment>
<feature type="region of interest" description="Disordered" evidence="2">
    <location>
        <begin position="76"/>
        <end position="96"/>
    </location>
</feature>
<feature type="compositionally biased region" description="Basic and acidic residues" evidence="2">
    <location>
        <begin position="81"/>
        <end position="96"/>
    </location>
</feature>
<evidence type="ECO:0000313" key="4">
    <source>
        <dbReference type="Proteomes" id="UP000007264"/>
    </source>
</evidence>
<dbReference type="OrthoDB" id="1876167at2759"/>
<dbReference type="AlphaFoldDB" id="I0YP14"/>